<dbReference type="InterPro" id="IPR036388">
    <property type="entry name" value="WH-like_DNA-bd_sf"/>
</dbReference>
<reference evidence="1 2" key="1">
    <citation type="submission" date="2020-05" db="EMBL/GenBank/DDBJ databases">
        <title>Compete genome of Limnobacter sp. SAORIC-580.</title>
        <authorList>
            <person name="Song J."/>
            <person name="Cho J.-C."/>
        </authorList>
    </citation>
    <scope>NUCLEOTIDE SEQUENCE [LARGE SCALE GENOMIC DNA]</scope>
    <source>
        <strain evidence="1 2">SAORIC-580</strain>
    </source>
</reference>
<dbReference type="Pfam" id="PF12840">
    <property type="entry name" value="HTH_20"/>
    <property type="match status" value="1"/>
</dbReference>
<accession>A0ABX6N6C7</accession>
<dbReference type="EMBL" id="CP053084">
    <property type="protein sequence ID" value="QJR29968.1"/>
    <property type="molecule type" value="Genomic_DNA"/>
</dbReference>
<sequence length="168" mass="19093">MTNLEVALHPVRMKILSYLFSEPSTPQQIHKDLPEIAPATLYRHIKALFDAGLIEVEQENQKRGATEVTYRISCATAQANPSSDELKKLFNLYLAGVLNSFDRFLDSNQEKESYRHGFSKAIFYATPNQLDEFQKKVLEAIKPLLKPSGQPHQMAYELSTILLPVVEE</sequence>
<dbReference type="Gene3D" id="1.10.10.10">
    <property type="entry name" value="Winged helix-like DNA-binding domain superfamily/Winged helix DNA-binding domain"/>
    <property type="match status" value="1"/>
</dbReference>
<name>A0ABX6N6C7_9BURK</name>
<protein>
    <submittedName>
        <fullName evidence="1">Helix-turn-helix domain-containing protein</fullName>
    </submittedName>
</protein>
<dbReference type="CDD" id="cd00090">
    <property type="entry name" value="HTH_ARSR"/>
    <property type="match status" value="1"/>
</dbReference>
<dbReference type="Proteomes" id="UP000501130">
    <property type="component" value="Chromosome"/>
</dbReference>
<organism evidence="1 2">
    <name type="scientific">Limnobacter profundi</name>
    <dbReference type="NCBI Taxonomy" id="2732163"/>
    <lineage>
        <taxon>Bacteria</taxon>
        <taxon>Pseudomonadati</taxon>
        <taxon>Pseudomonadota</taxon>
        <taxon>Betaproteobacteria</taxon>
        <taxon>Burkholderiales</taxon>
        <taxon>Burkholderiaceae</taxon>
        <taxon>Limnobacter</taxon>
    </lineage>
</organism>
<dbReference type="InterPro" id="IPR036390">
    <property type="entry name" value="WH_DNA-bd_sf"/>
</dbReference>
<evidence type="ECO:0000313" key="2">
    <source>
        <dbReference type="Proteomes" id="UP000501130"/>
    </source>
</evidence>
<gene>
    <name evidence="1" type="ORF">HKT17_09765</name>
</gene>
<dbReference type="RefSeq" id="WP_171099674.1">
    <property type="nucleotide sequence ID" value="NZ_CP053084.1"/>
</dbReference>
<dbReference type="InterPro" id="IPR011991">
    <property type="entry name" value="ArsR-like_HTH"/>
</dbReference>
<evidence type="ECO:0000313" key="1">
    <source>
        <dbReference type="EMBL" id="QJR29968.1"/>
    </source>
</evidence>
<dbReference type="SUPFAM" id="SSF46785">
    <property type="entry name" value="Winged helix' DNA-binding domain"/>
    <property type="match status" value="1"/>
</dbReference>
<proteinExistence type="predicted"/>
<dbReference type="Gene3D" id="6.10.140.2180">
    <property type="match status" value="1"/>
</dbReference>
<keyword evidence="2" id="KW-1185">Reference proteome</keyword>